<reference evidence="1" key="1">
    <citation type="submission" date="2021-01" db="EMBL/GenBank/DDBJ databases">
        <authorList>
            <consortium name="Genoscope - CEA"/>
            <person name="William W."/>
        </authorList>
    </citation>
    <scope>NUCLEOTIDE SEQUENCE</scope>
</reference>
<keyword evidence="2" id="KW-1185">Reference proteome</keyword>
<evidence type="ECO:0000313" key="1">
    <source>
        <dbReference type="EMBL" id="CAD8110808.1"/>
    </source>
</evidence>
<dbReference type="Proteomes" id="UP000692954">
    <property type="component" value="Unassembled WGS sequence"/>
</dbReference>
<dbReference type="OrthoDB" id="299575at2759"/>
<comment type="caution">
    <text evidence="1">The sequence shown here is derived from an EMBL/GenBank/DDBJ whole genome shotgun (WGS) entry which is preliminary data.</text>
</comment>
<accession>A0A8S1Q5V4</accession>
<organism evidence="1 2">
    <name type="scientific">Paramecium sonneborni</name>
    <dbReference type="NCBI Taxonomy" id="65129"/>
    <lineage>
        <taxon>Eukaryota</taxon>
        <taxon>Sar</taxon>
        <taxon>Alveolata</taxon>
        <taxon>Ciliophora</taxon>
        <taxon>Intramacronucleata</taxon>
        <taxon>Oligohymenophorea</taxon>
        <taxon>Peniculida</taxon>
        <taxon>Parameciidae</taxon>
        <taxon>Paramecium</taxon>
    </lineage>
</organism>
<dbReference type="AlphaFoldDB" id="A0A8S1Q5V4"/>
<gene>
    <name evidence="1" type="ORF">PSON_ATCC_30995.1.T0960189</name>
</gene>
<sequence length="366" mass="43684">MIRFISVRIKPQQDQNNLDILVDNNISQQYFIADQNLMIEAEFGNTIIQEIILHLSPIPEKDILYKCFNLNELNHEYKIISGKLIKIRTEPNYIVYEAQIRSEVPYTRLTLTIQNNFQGYFQIYYFGVRGKNIEEDQMQQEYQESIEKKNVKVILKPGRKSENFNNKIVDNANMTPKEFFNRIKNKIPISNREREPQNINFLNQDDDQMKIEQPKIDEQNINQFNRKQYEESKAKDYPDGRKYITLQDDDENSVQFIEEKVKQQQIQQQINKNNHFSQQKCCFSDSKPYSNNKIHTKQLSITKFTSQQKQSVNPNSKTEYNVFQNMTKYTASEIDQEFLQFHKAIEESRNVPAKYRLIHKLNTQQY</sequence>
<dbReference type="EMBL" id="CAJJDN010000096">
    <property type="protein sequence ID" value="CAD8110808.1"/>
    <property type="molecule type" value="Genomic_DNA"/>
</dbReference>
<proteinExistence type="predicted"/>
<name>A0A8S1Q5V4_9CILI</name>
<evidence type="ECO:0000313" key="2">
    <source>
        <dbReference type="Proteomes" id="UP000692954"/>
    </source>
</evidence>
<protein>
    <submittedName>
        <fullName evidence="1">Uncharacterized protein</fullName>
    </submittedName>
</protein>